<dbReference type="Proteomes" id="UP000095488">
    <property type="component" value="Unassembled WGS sequence"/>
</dbReference>
<dbReference type="InterPro" id="IPR011013">
    <property type="entry name" value="Gal_mutarotase_sf_dom"/>
</dbReference>
<organism evidence="1 2">
    <name type="scientific">Sarcina ventriculi</name>
    <name type="common">Clostridium ventriculi</name>
    <dbReference type="NCBI Taxonomy" id="1267"/>
    <lineage>
        <taxon>Bacteria</taxon>
        <taxon>Bacillati</taxon>
        <taxon>Bacillota</taxon>
        <taxon>Clostridia</taxon>
        <taxon>Eubacteriales</taxon>
        <taxon>Clostridiaceae</taxon>
        <taxon>Sarcina</taxon>
    </lineage>
</organism>
<proteinExistence type="predicted"/>
<sequence>MTYYLENDNLKLKFRELGGELQSIFSKKYNTEFLWNGDESYWKYHAPILFPIVGKVLNGEYRVNGSFYNLPQHGLARVSNFNVLEKTSNTISFELKSSSETLKVYPYKFSLILKYTLNDSSVTTEYIVKNTNEENMYFSIGAHPAFMCPFSKDESLNDYYFEFNENETASIMPLNKDGYAKREKKTFLNDENKINLSKELFKDDALIFSNLNSNKITLKSKNNNKALEFNFADFPYLALWSKPTGAPFVCIEPWFGHADFEDFKDDFSKKEGILSLEPEKTFNCSYCVTIK</sequence>
<dbReference type="RefSeq" id="WP_055257676.1">
    <property type="nucleotide sequence ID" value="NZ_CABIXL010000002.1"/>
</dbReference>
<dbReference type="InterPro" id="IPR014718">
    <property type="entry name" value="GH-type_carb-bd"/>
</dbReference>
<comment type="caution">
    <text evidence="1">The sequence shown here is derived from an EMBL/GenBank/DDBJ whole genome shotgun (WGS) entry which is preliminary data.</text>
</comment>
<dbReference type="InterPro" id="IPR037481">
    <property type="entry name" value="LacX"/>
</dbReference>
<evidence type="ECO:0000313" key="1">
    <source>
        <dbReference type="EMBL" id="CUN63413.1"/>
    </source>
</evidence>
<dbReference type="EMBL" id="CYZR01000002">
    <property type="protein sequence ID" value="CUN63413.1"/>
    <property type="molecule type" value="Genomic_DNA"/>
</dbReference>
<dbReference type="InterPro" id="IPR008183">
    <property type="entry name" value="Aldose_1/G6P_1-epimerase"/>
</dbReference>
<name>A0ABM9UP99_SARVE</name>
<dbReference type="PANTHER" id="PTHR11122:SF13">
    <property type="entry name" value="GLUCOSE-6-PHOSPHATE 1-EPIMERASE"/>
    <property type="match status" value="1"/>
</dbReference>
<dbReference type="CDD" id="cd09024">
    <property type="entry name" value="Aldose_epim_lacX"/>
    <property type="match status" value="1"/>
</dbReference>
<reference evidence="1 2" key="1">
    <citation type="submission" date="2015-09" db="EMBL/GenBank/DDBJ databases">
        <authorList>
            <consortium name="Pathogen Informatics"/>
        </authorList>
    </citation>
    <scope>NUCLEOTIDE SEQUENCE [LARGE SCALE GENOMIC DNA]</scope>
    <source>
        <strain evidence="1 2">2789STDY5834858</strain>
    </source>
</reference>
<dbReference type="Pfam" id="PF01263">
    <property type="entry name" value="Aldose_epim"/>
    <property type="match status" value="1"/>
</dbReference>
<gene>
    <name evidence="1" type="ORF">ERS852473_00694</name>
</gene>
<keyword evidence="2" id="KW-1185">Reference proteome</keyword>
<dbReference type="SUPFAM" id="SSF74650">
    <property type="entry name" value="Galactose mutarotase-like"/>
    <property type="match status" value="1"/>
</dbReference>
<dbReference type="Gene3D" id="2.70.98.10">
    <property type="match status" value="1"/>
</dbReference>
<dbReference type="PANTHER" id="PTHR11122">
    <property type="entry name" value="APOSPORY-ASSOCIATED PROTEIN C-RELATED"/>
    <property type="match status" value="1"/>
</dbReference>
<protein>
    <submittedName>
        <fullName evidence="1">Aldose 1-epimerase</fullName>
    </submittedName>
</protein>
<accession>A0ABM9UP99</accession>
<evidence type="ECO:0000313" key="2">
    <source>
        <dbReference type="Proteomes" id="UP000095488"/>
    </source>
</evidence>